<evidence type="ECO:0000256" key="9">
    <source>
        <dbReference type="PIRSR" id="PIRSR000137-2"/>
    </source>
</evidence>
<evidence type="ECO:0000256" key="3">
    <source>
        <dbReference type="ARBA" id="ARBA00022630"/>
    </source>
</evidence>
<feature type="domain" description="Glucose-methanol-choline oxidoreductase C-terminal" evidence="11">
    <location>
        <begin position="442"/>
        <end position="571"/>
    </location>
</feature>
<dbReference type="Gene3D" id="3.50.50.60">
    <property type="entry name" value="FAD/NAD(P)-binding domain"/>
    <property type="match status" value="1"/>
</dbReference>
<feature type="domain" description="Glucose-methanol-choline oxidoreductase N-terminal" evidence="10">
    <location>
        <begin position="28"/>
        <end position="338"/>
    </location>
</feature>
<name>A0A2H3CCU7_ARMGA</name>
<dbReference type="InterPro" id="IPR012132">
    <property type="entry name" value="GMC_OxRdtase"/>
</dbReference>
<sequence length="584" mass="63776">MFALMLLFLPLCSAVIYETVADLPAAKFDYIIVGGGTAGNVLANRLTEDPQTYVLVLEAGRSTADLLTSQIPFFCTSRPPMVNWNFTTTPQPGLNNRDFGYIRGFGLGGSSAVNIMTHTRGSSEDYDRYAKISRDDGWGWDKMQPYFRKNERFVASADHHNITGQYDPMVHGFDGVVSVSVAEYPGTIDGRVIQATKELPDEFPFNLDYNSGYHLGVGWHQKTIGNGTRSSSETSYLGPEYIVRENLHVLVDSHVTRILVANDSNVDKKTHFDSVEFTQDAGKTVHTLSARKEIILSAGVIGTPHILLNSGVGDAEALFALGISSTVHLPDVGKNLGSQVSMRLSWTVNDTQMIESVYWRNETLREEVLAEWQSNRTGFLANPPSNHLGFFRLGDELIEEESCAGNKTGHYELIFSGGMDTQPILATATGSYFTALINILCPLSRGSVTINSTNPLSPPVINPNSLSNEQDFVSMKHAIGGAQRFAAAPVWTDYILGLYTNISDLEESIRAQATPSGHSVGTASMSPPNAPWGVVDPDLRLKRARGVRVVDASVLPYVPAGHTQAPVYAFAERAADLIKGRKRP</sequence>
<dbReference type="InParanoid" id="A0A2H3CCU7"/>
<keyword evidence="4" id="KW-0732">Signal</keyword>
<dbReference type="InterPro" id="IPR007867">
    <property type="entry name" value="GMC_OxRtase_C"/>
</dbReference>
<protein>
    <submittedName>
        <fullName evidence="12">Aryl-alcohol oxidase</fullName>
    </submittedName>
</protein>
<dbReference type="EMBL" id="KZ293738">
    <property type="protein sequence ID" value="PBK80901.1"/>
    <property type="molecule type" value="Genomic_DNA"/>
</dbReference>
<feature type="active site" description="Proton donor" evidence="8">
    <location>
        <position position="518"/>
    </location>
</feature>
<evidence type="ECO:0000256" key="1">
    <source>
        <dbReference type="ARBA" id="ARBA00001974"/>
    </source>
</evidence>
<evidence type="ECO:0000259" key="11">
    <source>
        <dbReference type="Pfam" id="PF05199"/>
    </source>
</evidence>
<organism evidence="12 13">
    <name type="scientific">Armillaria gallica</name>
    <name type="common">Bulbous honey fungus</name>
    <name type="synonym">Armillaria bulbosa</name>
    <dbReference type="NCBI Taxonomy" id="47427"/>
    <lineage>
        <taxon>Eukaryota</taxon>
        <taxon>Fungi</taxon>
        <taxon>Dikarya</taxon>
        <taxon>Basidiomycota</taxon>
        <taxon>Agaricomycotina</taxon>
        <taxon>Agaricomycetes</taxon>
        <taxon>Agaricomycetidae</taxon>
        <taxon>Agaricales</taxon>
        <taxon>Marasmiineae</taxon>
        <taxon>Physalacriaceae</taxon>
        <taxon>Armillaria</taxon>
    </lineage>
</organism>
<dbReference type="STRING" id="47427.A0A2H3CCU7"/>
<dbReference type="SUPFAM" id="SSF54373">
    <property type="entry name" value="FAD-linked reductases, C-terminal domain"/>
    <property type="match status" value="1"/>
</dbReference>
<keyword evidence="13" id="KW-1185">Reference proteome</keyword>
<dbReference type="GO" id="GO:0016614">
    <property type="term" value="F:oxidoreductase activity, acting on CH-OH group of donors"/>
    <property type="evidence" value="ECO:0007669"/>
    <property type="project" value="InterPro"/>
</dbReference>
<evidence type="ECO:0000256" key="4">
    <source>
        <dbReference type="ARBA" id="ARBA00022729"/>
    </source>
</evidence>
<comment type="cofactor">
    <cofactor evidence="1 9">
        <name>FAD</name>
        <dbReference type="ChEBI" id="CHEBI:57692"/>
    </cofactor>
</comment>
<dbReference type="PIRSF" id="PIRSF000137">
    <property type="entry name" value="Alcohol_oxidase"/>
    <property type="match status" value="1"/>
</dbReference>
<feature type="binding site" evidence="9">
    <location>
        <position position="255"/>
    </location>
    <ligand>
        <name>FAD</name>
        <dbReference type="ChEBI" id="CHEBI:57692"/>
    </ligand>
</feature>
<keyword evidence="5 9" id="KW-0274">FAD</keyword>
<proteinExistence type="inferred from homology"/>
<keyword evidence="3" id="KW-0285">Flavoprotein</keyword>
<dbReference type="PANTHER" id="PTHR11552:SF201">
    <property type="entry name" value="GLUCOSE-METHANOL-CHOLINE OXIDOREDUCTASE N-TERMINAL DOMAIN-CONTAINING PROTEIN"/>
    <property type="match status" value="1"/>
</dbReference>
<reference evidence="13" key="1">
    <citation type="journal article" date="2017" name="Nat. Ecol. Evol.">
        <title>Genome expansion and lineage-specific genetic innovations in the forest pathogenic fungi Armillaria.</title>
        <authorList>
            <person name="Sipos G."/>
            <person name="Prasanna A.N."/>
            <person name="Walter M.C."/>
            <person name="O'Connor E."/>
            <person name="Balint B."/>
            <person name="Krizsan K."/>
            <person name="Kiss B."/>
            <person name="Hess J."/>
            <person name="Varga T."/>
            <person name="Slot J."/>
            <person name="Riley R."/>
            <person name="Boka B."/>
            <person name="Rigling D."/>
            <person name="Barry K."/>
            <person name="Lee J."/>
            <person name="Mihaltcheva S."/>
            <person name="LaButti K."/>
            <person name="Lipzen A."/>
            <person name="Waldron R."/>
            <person name="Moloney N.M."/>
            <person name="Sperisen C."/>
            <person name="Kredics L."/>
            <person name="Vagvoelgyi C."/>
            <person name="Patrignani A."/>
            <person name="Fitzpatrick D."/>
            <person name="Nagy I."/>
            <person name="Doyle S."/>
            <person name="Anderson J.B."/>
            <person name="Grigoriev I.V."/>
            <person name="Gueldener U."/>
            <person name="Muensterkoetter M."/>
            <person name="Nagy L.G."/>
        </authorList>
    </citation>
    <scope>NUCLEOTIDE SEQUENCE [LARGE SCALE GENOMIC DNA]</scope>
    <source>
        <strain evidence="13">Ar21-2</strain>
    </source>
</reference>
<keyword evidence="7" id="KW-0325">Glycoprotein</keyword>
<dbReference type="Pfam" id="PF00732">
    <property type="entry name" value="GMC_oxred_N"/>
    <property type="match status" value="1"/>
</dbReference>
<comment type="similarity">
    <text evidence="2">Belongs to the GMC oxidoreductase family.</text>
</comment>
<evidence type="ECO:0000313" key="12">
    <source>
        <dbReference type="EMBL" id="PBK80901.1"/>
    </source>
</evidence>
<dbReference type="OrthoDB" id="269227at2759"/>
<evidence type="ECO:0000256" key="2">
    <source>
        <dbReference type="ARBA" id="ARBA00010790"/>
    </source>
</evidence>
<evidence type="ECO:0000313" key="13">
    <source>
        <dbReference type="Proteomes" id="UP000217790"/>
    </source>
</evidence>
<dbReference type="Gene3D" id="3.30.560.10">
    <property type="entry name" value="Glucose Oxidase, domain 3"/>
    <property type="match status" value="1"/>
</dbReference>
<keyword evidence="6" id="KW-0560">Oxidoreductase</keyword>
<evidence type="ECO:0000256" key="6">
    <source>
        <dbReference type="ARBA" id="ARBA00023002"/>
    </source>
</evidence>
<dbReference type="PANTHER" id="PTHR11552">
    <property type="entry name" value="GLUCOSE-METHANOL-CHOLINE GMC OXIDOREDUCTASE"/>
    <property type="match status" value="1"/>
</dbReference>
<evidence type="ECO:0000256" key="7">
    <source>
        <dbReference type="ARBA" id="ARBA00023180"/>
    </source>
</evidence>
<dbReference type="Proteomes" id="UP000217790">
    <property type="component" value="Unassembled WGS sequence"/>
</dbReference>
<feature type="active site" description="Proton acceptor" evidence="8">
    <location>
        <position position="562"/>
    </location>
</feature>
<dbReference type="InterPro" id="IPR036188">
    <property type="entry name" value="FAD/NAD-bd_sf"/>
</dbReference>
<dbReference type="SUPFAM" id="SSF51905">
    <property type="entry name" value="FAD/NAD(P)-binding domain"/>
    <property type="match status" value="1"/>
</dbReference>
<dbReference type="AlphaFoldDB" id="A0A2H3CCU7"/>
<evidence type="ECO:0000259" key="10">
    <source>
        <dbReference type="Pfam" id="PF00732"/>
    </source>
</evidence>
<accession>A0A2H3CCU7</accession>
<dbReference type="GO" id="GO:0050660">
    <property type="term" value="F:flavin adenine dinucleotide binding"/>
    <property type="evidence" value="ECO:0007669"/>
    <property type="project" value="InterPro"/>
</dbReference>
<evidence type="ECO:0000256" key="8">
    <source>
        <dbReference type="PIRSR" id="PIRSR000137-1"/>
    </source>
</evidence>
<evidence type="ECO:0000256" key="5">
    <source>
        <dbReference type="ARBA" id="ARBA00022827"/>
    </source>
</evidence>
<dbReference type="InterPro" id="IPR000172">
    <property type="entry name" value="GMC_OxRdtase_N"/>
</dbReference>
<dbReference type="Pfam" id="PF05199">
    <property type="entry name" value="GMC_oxred_C"/>
    <property type="match status" value="1"/>
</dbReference>
<gene>
    <name evidence="12" type="ORF">ARMGADRAFT_948960</name>
</gene>